<organism evidence="2 3">
    <name type="scientific">Polyplax serrata</name>
    <name type="common">Common mouse louse</name>
    <dbReference type="NCBI Taxonomy" id="468196"/>
    <lineage>
        <taxon>Eukaryota</taxon>
        <taxon>Metazoa</taxon>
        <taxon>Ecdysozoa</taxon>
        <taxon>Arthropoda</taxon>
        <taxon>Hexapoda</taxon>
        <taxon>Insecta</taxon>
        <taxon>Pterygota</taxon>
        <taxon>Neoptera</taxon>
        <taxon>Paraneoptera</taxon>
        <taxon>Psocodea</taxon>
        <taxon>Troctomorpha</taxon>
        <taxon>Phthiraptera</taxon>
        <taxon>Anoplura</taxon>
        <taxon>Polyplacidae</taxon>
        <taxon>Polyplax</taxon>
    </lineage>
</organism>
<comment type="caution">
    <text evidence="2">The sequence shown here is derived from an EMBL/GenBank/DDBJ whole genome shotgun (WGS) entry which is preliminary data.</text>
</comment>
<keyword evidence="1" id="KW-1133">Transmembrane helix</keyword>
<keyword evidence="1" id="KW-0472">Membrane</keyword>
<protein>
    <submittedName>
        <fullName evidence="2">Uncharacterized protein</fullName>
    </submittedName>
</protein>
<name>A0AAN8PUQ1_POLSC</name>
<dbReference type="InterPro" id="IPR027417">
    <property type="entry name" value="P-loop_NTPase"/>
</dbReference>
<keyword evidence="1" id="KW-0812">Transmembrane</keyword>
<accession>A0AAN8PUQ1</accession>
<gene>
    <name evidence="2" type="ORF">RUM43_011499</name>
</gene>
<feature type="transmembrane region" description="Helical" evidence="1">
    <location>
        <begin position="121"/>
        <end position="139"/>
    </location>
</feature>
<dbReference type="AlphaFoldDB" id="A0AAN8PUQ1"/>
<evidence type="ECO:0000313" key="3">
    <source>
        <dbReference type="Proteomes" id="UP001372834"/>
    </source>
</evidence>
<dbReference type="SUPFAM" id="SSF52540">
    <property type="entry name" value="P-loop containing nucleoside triphosphate hydrolases"/>
    <property type="match status" value="1"/>
</dbReference>
<evidence type="ECO:0000256" key="1">
    <source>
        <dbReference type="SAM" id="Phobius"/>
    </source>
</evidence>
<reference evidence="2 3" key="1">
    <citation type="submission" date="2023-10" db="EMBL/GenBank/DDBJ databases">
        <title>Genomes of two closely related lineages of the louse Polyplax serrata with different host specificities.</title>
        <authorList>
            <person name="Martinu J."/>
            <person name="Tarabai H."/>
            <person name="Stefka J."/>
            <person name="Hypsa V."/>
        </authorList>
    </citation>
    <scope>NUCLEOTIDE SEQUENCE [LARGE SCALE GENOMIC DNA]</scope>
    <source>
        <strain evidence="2">HR10_N</strain>
    </source>
</reference>
<sequence>MALVEYGNKDKQGKTVQVFHKEIYTDGRKRVIKSFSYFRTFNQCEKNPVVCQATQTSREQSLGNSIIPNKQQQSGKNIGFWYKKKYKKKIHDDTKMVKQKSESVSETTQRKAPEKSRIGKALMVLVLSFSVVLAANFYIRYRENNLTWDLVKTHDDLIKNVFGQDEQISKINSILKLCTVSKGLYTVLLTGGVGVGKSYTSGIISQNFPWSSNWLILKHSIHRKLIDLLPKSLKEYGHNLIRVDDLSVDDTAEAIHMVSEIRKRKQENTLLFLIFNTGSEVQKKKILTQFTNSHIFFYHIPFQNLTRNDVEKCFLNEIRKHGAVISSEEIENLITNQVKEIDIVRGPIGCKGITDIILHYSRNK</sequence>
<evidence type="ECO:0000313" key="2">
    <source>
        <dbReference type="EMBL" id="KAK6621193.1"/>
    </source>
</evidence>
<dbReference type="EMBL" id="JAWJWE010000039">
    <property type="protein sequence ID" value="KAK6621193.1"/>
    <property type="molecule type" value="Genomic_DNA"/>
</dbReference>
<dbReference type="Proteomes" id="UP001372834">
    <property type="component" value="Unassembled WGS sequence"/>
</dbReference>
<proteinExistence type="predicted"/>